<evidence type="ECO:0000313" key="2">
    <source>
        <dbReference type="EMBL" id="CAG2062393.1"/>
    </source>
</evidence>
<reference evidence="2" key="1">
    <citation type="submission" date="2021-03" db="EMBL/GenBank/DDBJ databases">
        <authorList>
            <person name="Tran Van P."/>
        </authorList>
    </citation>
    <scope>NUCLEOTIDE SEQUENCE</scope>
</reference>
<dbReference type="EMBL" id="CAJPIN010020066">
    <property type="protein sequence ID" value="CAG2062393.1"/>
    <property type="molecule type" value="Genomic_DNA"/>
</dbReference>
<dbReference type="PANTHER" id="PTHR34344">
    <property type="entry name" value="UPF0184 PROTEIN C9ORF16"/>
    <property type="match status" value="1"/>
</dbReference>
<sequence>MLNSQLDQLNSALDALEQKNNYIQAQFKELLESNKETRQQLKEILDDEDGELPEYMSSCFFLDFFLPFDELSVSVPTQMGSAEEVWVQTSFGDRLLPVVATTYAIQAVGEGLEF</sequence>
<gene>
    <name evidence="2" type="ORF">TPAB3V08_LOCUS9344</name>
</gene>
<proteinExistence type="predicted"/>
<dbReference type="Proteomes" id="UP001153148">
    <property type="component" value="Unassembled WGS sequence"/>
</dbReference>
<accession>A0ABN7P3C9</accession>
<comment type="caution">
    <text evidence="2">The sequence shown here is derived from an EMBL/GenBank/DDBJ whole genome shotgun (WGS) entry which is preliminary data.</text>
</comment>
<dbReference type="Pfam" id="PF03670">
    <property type="entry name" value="UPF0184"/>
    <property type="match status" value="1"/>
</dbReference>
<protein>
    <submittedName>
        <fullName evidence="2">Uncharacterized protein</fullName>
    </submittedName>
</protein>
<keyword evidence="1" id="KW-0175">Coiled coil</keyword>
<name>A0ABN7P3C9_TIMPD</name>
<dbReference type="PANTHER" id="PTHR34344:SF1">
    <property type="entry name" value="BUBLIN COILED-COIL PROTEIN"/>
    <property type="match status" value="1"/>
</dbReference>
<evidence type="ECO:0000256" key="1">
    <source>
        <dbReference type="SAM" id="Coils"/>
    </source>
</evidence>
<keyword evidence="3" id="KW-1185">Reference proteome</keyword>
<organism evidence="2 3">
    <name type="scientific">Timema podura</name>
    <name type="common">Walking stick</name>
    <dbReference type="NCBI Taxonomy" id="61482"/>
    <lineage>
        <taxon>Eukaryota</taxon>
        <taxon>Metazoa</taxon>
        <taxon>Ecdysozoa</taxon>
        <taxon>Arthropoda</taxon>
        <taxon>Hexapoda</taxon>
        <taxon>Insecta</taxon>
        <taxon>Pterygota</taxon>
        <taxon>Neoptera</taxon>
        <taxon>Polyneoptera</taxon>
        <taxon>Phasmatodea</taxon>
        <taxon>Timematodea</taxon>
        <taxon>Timematoidea</taxon>
        <taxon>Timematidae</taxon>
        <taxon>Timema</taxon>
    </lineage>
</organism>
<dbReference type="InterPro" id="IPR005374">
    <property type="entry name" value="BBLN_eukaryota"/>
</dbReference>
<evidence type="ECO:0000313" key="3">
    <source>
        <dbReference type="Proteomes" id="UP001153148"/>
    </source>
</evidence>
<feature type="coiled-coil region" evidence="1">
    <location>
        <begin position="6"/>
        <end position="47"/>
    </location>
</feature>